<protein>
    <submittedName>
        <fullName evidence="1">Uncharacterized protein</fullName>
    </submittedName>
</protein>
<comment type="caution">
    <text evidence="1">The sequence shown here is derived from an EMBL/GenBank/DDBJ whole genome shotgun (WGS) entry which is preliminary data.</text>
</comment>
<evidence type="ECO:0000313" key="3">
    <source>
        <dbReference type="Proteomes" id="UP000429607"/>
    </source>
</evidence>
<evidence type="ECO:0000313" key="2">
    <source>
        <dbReference type="EMBL" id="KAE9284850.1"/>
    </source>
</evidence>
<dbReference type="Proteomes" id="UP000434957">
    <property type="component" value="Unassembled WGS sequence"/>
</dbReference>
<gene>
    <name evidence="1" type="ORF">PR001_g25689</name>
    <name evidence="2" type="ORF">PR003_g26747</name>
</gene>
<evidence type="ECO:0000313" key="4">
    <source>
        <dbReference type="Proteomes" id="UP000434957"/>
    </source>
</evidence>
<dbReference type="EMBL" id="QXFV01003587">
    <property type="protein sequence ID" value="KAE8975481.1"/>
    <property type="molecule type" value="Genomic_DNA"/>
</dbReference>
<keyword evidence="4" id="KW-1185">Reference proteome</keyword>
<dbReference type="AlphaFoldDB" id="A0A6A3I0H9"/>
<evidence type="ECO:0000313" key="1">
    <source>
        <dbReference type="EMBL" id="KAE8975481.1"/>
    </source>
</evidence>
<organism evidence="1 3">
    <name type="scientific">Phytophthora rubi</name>
    <dbReference type="NCBI Taxonomy" id="129364"/>
    <lineage>
        <taxon>Eukaryota</taxon>
        <taxon>Sar</taxon>
        <taxon>Stramenopiles</taxon>
        <taxon>Oomycota</taxon>
        <taxon>Peronosporomycetes</taxon>
        <taxon>Peronosporales</taxon>
        <taxon>Peronosporaceae</taxon>
        <taxon>Phytophthora</taxon>
    </lineage>
</organism>
<sequence length="159" mass="18053">MRGERIYDSSWGRGAIEQAVDVGVNRWNGSSSLLFSSDMLWSDDSKRGRLFEVVQYLHQRCRRLHRDSNLDRDARQVVNQSDGRGGLGDEHMTMAWTGNDVCVRNSDSPCFSDVFMWMNRSMNTSVASTERFCLRMSDRFNAAQTGTTADTAKQRSGSH</sequence>
<dbReference type="Proteomes" id="UP000429607">
    <property type="component" value="Unassembled WGS sequence"/>
</dbReference>
<accession>A0A6A3I0H9</accession>
<dbReference type="EMBL" id="QXFT01003538">
    <property type="protein sequence ID" value="KAE9284850.1"/>
    <property type="molecule type" value="Genomic_DNA"/>
</dbReference>
<reference evidence="1 3" key="1">
    <citation type="submission" date="2018-09" db="EMBL/GenBank/DDBJ databases">
        <title>Genomic investigation of the strawberry pathogen Phytophthora fragariae indicates pathogenicity is determined by transcriptional variation in three key races.</title>
        <authorList>
            <person name="Adams T.M."/>
            <person name="Armitage A.D."/>
            <person name="Sobczyk M.K."/>
            <person name="Bates H.J."/>
            <person name="Dunwell J.M."/>
            <person name="Nellist C.F."/>
            <person name="Harrison R.J."/>
        </authorList>
    </citation>
    <scope>NUCLEOTIDE SEQUENCE [LARGE SCALE GENOMIC DNA]</scope>
    <source>
        <strain evidence="1 3">SCRP249</strain>
        <strain evidence="2 4">SCRP333</strain>
    </source>
</reference>
<proteinExistence type="predicted"/>
<name>A0A6A3I0H9_9STRA</name>